<evidence type="ECO:0000313" key="2">
    <source>
        <dbReference type="Proteomes" id="UP000636479"/>
    </source>
</evidence>
<reference evidence="1" key="1">
    <citation type="submission" date="2020-05" db="EMBL/GenBank/DDBJ databases">
        <title>Mycena genomes resolve the evolution of fungal bioluminescence.</title>
        <authorList>
            <person name="Tsai I.J."/>
        </authorList>
    </citation>
    <scope>NUCLEOTIDE SEQUENCE</scope>
    <source>
        <strain evidence="1">171206Taipei</strain>
    </source>
</reference>
<dbReference type="Proteomes" id="UP000636479">
    <property type="component" value="Unassembled WGS sequence"/>
</dbReference>
<dbReference type="EMBL" id="JACAZF010000005">
    <property type="protein sequence ID" value="KAF7303989.1"/>
    <property type="molecule type" value="Genomic_DNA"/>
</dbReference>
<evidence type="ECO:0000313" key="1">
    <source>
        <dbReference type="EMBL" id="KAF7303989.1"/>
    </source>
</evidence>
<dbReference type="AlphaFoldDB" id="A0A8H6W391"/>
<organism evidence="1 2">
    <name type="scientific">Mycena indigotica</name>
    <dbReference type="NCBI Taxonomy" id="2126181"/>
    <lineage>
        <taxon>Eukaryota</taxon>
        <taxon>Fungi</taxon>
        <taxon>Dikarya</taxon>
        <taxon>Basidiomycota</taxon>
        <taxon>Agaricomycotina</taxon>
        <taxon>Agaricomycetes</taxon>
        <taxon>Agaricomycetidae</taxon>
        <taxon>Agaricales</taxon>
        <taxon>Marasmiineae</taxon>
        <taxon>Mycenaceae</taxon>
        <taxon>Mycena</taxon>
    </lineage>
</organism>
<evidence type="ECO:0008006" key="3">
    <source>
        <dbReference type="Google" id="ProtNLM"/>
    </source>
</evidence>
<accession>A0A8H6W391</accession>
<dbReference type="SUPFAM" id="SSF52047">
    <property type="entry name" value="RNI-like"/>
    <property type="match status" value="1"/>
</dbReference>
<dbReference type="GeneID" id="59345556"/>
<comment type="caution">
    <text evidence="1">The sequence shown here is derived from an EMBL/GenBank/DDBJ whole genome shotgun (WGS) entry which is preliminary data.</text>
</comment>
<name>A0A8H6W391_9AGAR</name>
<proteinExistence type="predicted"/>
<dbReference type="Gene3D" id="3.80.10.10">
    <property type="entry name" value="Ribonuclease Inhibitor"/>
    <property type="match status" value="1"/>
</dbReference>
<dbReference type="OrthoDB" id="2900663at2759"/>
<dbReference type="InterPro" id="IPR032675">
    <property type="entry name" value="LRR_dom_sf"/>
</dbReference>
<sequence length="308" mass="34265">MMYLGSFVQTFFRPAGQGTIIGNPRLPLELEREIFELAALANRRDIPALLRVAHHVCDWIEPLLYTSIEINKPSAVVLHNLQHTRPPPCIAAVRQIIVYEPDAILDLASFLSCCVRVTHVAITPVGSGYGQGLPLLLQKLPRLQRLVLSFTHAFPDESEAYPHLPHVTHLELLDELAPTQTTRLAAFVGGFPALTHLALNHHSPAAEDALLTALLNRRTCPQLRVLCCISPGETEVRALAMLLELKYPSPPSTSPLRDRRLVLVDYGWWFEGAMLPAAGRKTYWDKADVFVERKARGDVEPLALSVFS</sequence>
<dbReference type="RefSeq" id="XP_037220961.1">
    <property type="nucleotide sequence ID" value="XM_037363040.1"/>
</dbReference>
<gene>
    <name evidence="1" type="ORF">MIND_00629900</name>
</gene>
<protein>
    <recommendedName>
        <fullName evidence="3">F-box domain-containing protein</fullName>
    </recommendedName>
</protein>
<keyword evidence="2" id="KW-1185">Reference proteome</keyword>